<gene>
    <name evidence="1" type="ORF">PRCB_24330</name>
</gene>
<evidence type="ECO:0000313" key="1">
    <source>
        <dbReference type="EMBL" id="PJZ03190.1"/>
    </source>
</evidence>
<comment type="caution">
    <text evidence="1">The sequence shown here is derived from an EMBL/GenBank/DDBJ whole genome shotgun (WGS) entry which is preliminary data.</text>
</comment>
<dbReference type="Proteomes" id="UP000232062">
    <property type="component" value="Unassembled WGS sequence"/>
</dbReference>
<dbReference type="AlphaFoldDB" id="A0A2M9W6M0"/>
<evidence type="ECO:0008006" key="3">
    <source>
        <dbReference type="Google" id="ProtNLM"/>
    </source>
</evidence>
<organism evidence="1 2">
    <name type="scientific">Pantoea rodasii</name>
    <dbReference type="NCBI Taxonomy" id="1076549"/>
    <lineage>
        <taxon>Bacteria</taxon>
        <taxon>Pseudomonadati</taxon>
        <taxon>Pseudomonadota</taxon>
        <taxon>Gammaproteobacteria</taxon>
        <taxon>Enterobacterales</taxon>
        <taxon>Erwiniaceae</taxon>
        <taxon>Pantoea</taxon>
    </lineage>
</organism>
<dbReference type="RefSeq" id="WP_100704149.1">
    <property type="nucleotide sequence ID" value="NZ_MLFP01000013.1"/>
</dbReference>
<accession>A0A2M9W6M0</accession>
<sequence length="96" mass="10702">MASYTIRVELNSPTPDAQSELLYIMLEHGFSRCVVCEKGKTFVLPSNEFVYVGYENLRTLTDRVATLIDSFSPNPLVLVTQSAERCWSGLNGVKLA</sequence>
<reference evidence="1 2" key="1">
    <citation type="submission" date="2017-11" db="EMBL/GenBank/DDBJ databases">
        <title>The genome sequence of Pantoea rodasii DSM 26611.</title>
        <authorList>
            <person name="Gao J."/>
            <person name="Mao X."/>
            <person name="Sun J."/>
        </authorList>
    </citation>
    <scope>NUCLEOTIDE SEQUENCE [LARGE SCALE GENOMIC DNA]</scope>
    <source>
        <strain evidence="1 2">DSM 26611</strain>
    </source>
</reference>
<protein>
    <recommendedName>
        <fullName evidence="3">DUF2622 domain-containing protein</fullName>
    </recommendedName>
</protein>
<dbReference type="OrthoDB" id="330204at2"/>
<proteinExistence type="predicted"/>
<name>A0A2M9W6M0_9GAMM</name>
<evidence type="ECO:0000313" key="2">
    <source>
        <dbReference type="Proteomes" id="UP000232062"/>
    </source>
</evidence>
<dbReference type="EMBL" id="PIQI01000029">
    <property type="protein sequence ID" value="PJZ03190.1"/>
    <property type="molecule type" value="Genomic_DNA"/>
</dbReference>
<keyword evidence="2" id="KW-1185">Reference proteome</keyword>